<evidence type="ECO:0000256" key="2">
    <source>
        <dbReference type="ARBA" id="ARBA00006448"/>
    </source>
</evidence>
<keyword evidence="3" id="KW-1003">Cell membrane</keyword>
<proteinExistence type="inferred from homology"/>
<sequence>MQNEWAEVFIKDLDWTIVVQIIVRTFIMFLLVITFLRLSGKKGIRQLSLFEVAIIISLGSAAGDPMFSKDAAILPSLIVIITVLVFYRVIIWLTSKSEKIESMLEGDPIYIIEDGEFILTDDKDAQYAKDEFFAEMRQQNIEHLGQIKTAILETNGTISFFYYPEEEVRYGLPVMPKLYIQKVRTIPNNKPYACSYCGRVIEAIHSVEACTKCHKSEWVAAINTLRIT</sequence>
<dbReference type="EMBL" id="JASJOU010000017">
    <property type="protein sequence ID" value="MDJ1505703.1"/>
    <property type="molecule type" value="Genomic_DNA"/>
</dbReference>
<dbReference type="InterPro" id="IPR007353">
    <property type="entry name" value="DUF421"/>
</dbReference>
<organism evidence="9 10">
    <name type="scientific">Xanthocytophaga agilis</name>
    <dbReference type="NCBI Taxonomy" id="3048010"/>
    <lineage>
        <taxon>Bacteria</taxon>
        <taxon>Pseudomonadati</taxon>
        <taxon>Bacteroidota</taxon>
        <taxon>Cytophagia</taxon>
        <taxon>Cytophagales</taxon>
        <taxon>Rhodocytophagaceae</taxon>
        <taxon>Xanthocytophaga</taxon>
    </lineage>
</organism>
<dbReference type="AlphaFoldDB" id="A0AAE3RDF8"/>
<feature type="transmembrane region" description="Helical" evidence="7">
    <location>
        <begin position="15"/>
        <end position="36"/>
    </location>
</feature>
<protein>
    <submittedName>
        <fullName evidence="9">DUF421 domain-containing protein</fullName>
    </submittedName>
</protein>
<dbReference type="Proteomes" id="UP001232063">
    <property type="component" value="Unassembled WGS sequence"/>
</dbReference>
<keyword evidence="6 7" id="KW-0472">Membrane</keyword>
<keyword evidence="10" id="KW-1185">Reference proteome</keyword>
<dbReference type="Pfam" id="PF04239">
    <property type="entry name" value="DUF421"/>
    <property type="match status" value="1"/>
</dbReference>
<evidence type="ECO:0000256" key="1">
    <source>
        <dbReference type="ARBA" id="ARBA00004651"/>
    </source>
</evidence>
<keyword evidence="4 7" id="KW-0812">Transmembrane</keyword>
<dbReference type="RefSeq" id="WP_314518002.1">
    <property type="nucleotide sequence ID" value="NZ_JASJOU010000017.1"/>
</dbReference>
<reference evidence="9" key="1">
    <citation type="submission" date="2023-05" db="EMBL/GenBank/DDBJ databases">
        <authorList>
            <person name="Zhang X."/>
        </authorList>
    </citation>
    <scope>NUCLEOTIDE SEQUENCE</scope>
    <source>
        <strain evidence="9">BD1B2-1</strain>
    </source>
</reference>
<evidence type="ECO:0000256" key="7">
    <source>
        <dbReference type="SAM" id="Phobius"/>
    </source>
</evidence>
<comment type="caution">
    <text evidence="9">The sequence shown here is derived from an EMBL/GenBank/DDBJ whole genome shotgun (WGS) entry which is preliminary data.</text>
</comment>
<comment type="subcellular location">
    <subcellularLocation>
        <location evidence="1">Cell membrane</location>
        <topology evidence="1">Multi-pass membrane protein</topology>
    </subcellularLocation>
</comment>
<keyword evidence="5 7" id="KW-1133">Transmembrane helix</keyword>
<evidence type="ECO:0000313" key="9">
    <source>
        <dbReference type="EMBL" id="MDJ1505703.1"/>
    </source>
</evidence>
<name>A0AAE3RDF8_9BACT</name>
<dbReference type="Gene3D" id="3.30.240.20">
    <property type="entry name" value="bsu07140 like domains"/>
    <property type="match status" value="1"/>
</dbReference>
<evidence type="ECO:0000256" key="4">
    <source>
        <dbReference type="ARBA" id="ARBA00022692"/>
    </source>
</evidence>
<feature type="transmembrane region" description="Helical" evidence="7">
    <location>
        <begin position="73"/>
        <end position="93"/>
    </location>
</feature>
<dbReference type="GO" id="GO:0005886">
    <property type="term" value="C:plasma membrane"/>
    <property type="evidence" value="ECO:0007669"/>
    <property type="project" value="UniProtKB-SubCell"/>
</dbReference>
<feature type="transmembrane region" description="Helical" evidence="7">
    <location>
        <begin position="48"/>
        <end position="67"/>
    </location>
</feature>
<feature type="domain" description="YetF C-terminal" evidence="8">
    <location>
        <begin position="96"/>
        <end position="170"/>
    </location>
</feature>
<evidence type="ECO:0000256" key="3">
    <source>
        <dbReference type="ARBA" id="ARBA00022475"/>
    </source>
</evidence>
<dbReference type="InterPro" id="IPR023090">
    <property type="entry name" value="UPF0702_alpha/beta_dom_sf"/>
</dbReference>
<evidence type="ECO:0000259" key="8">
    <source>
        <dbReference type="Pfam" id="PF04239"/>
    </source>
</evidence>
<evidence type="ECO:0000313" key="10">
    <source>
        <dbReference type="Proteomes" id="UP001232063"/>
    </source>
</evidence>
<evidence type="ECO:0000256" key="6">
    <source>
        <dbReference type="ARBA" id="ARBA00023136"/>
    </source>
</evidence>
<dbReference type="PANTHER" id="PTHR34582:SF6">
    <property type="entry name" value="UPF0702 TRANSMEMBRANE PROTEIN YCAP"/>
    <property type="match status" value="1"/>
</dbReference>
<comment type="similarity">
    <text evidence="2">Belongs to the UPF0702 family.</text>
</comment>
<dbReference type="PANTHER" id="PTHR34582">
    <property type="entry name" value="UPF0702 TRANSMEMBRANE PROTEIN YCAP"/>
    <property type="match status" value="1"/>
</dbReference>
<gene>
    <name evidence="9" type="ORF">QNI22_33915</name>
</gene>
<accession>A0AAE3RDF8</accession>
<evidence type="ECO:0000256" key="5">
    <source>
        <dbReference type="ARBA" id="ARBA00022989"/>
    </source>
</evidence>